<dbReference type="EMBL" id="JAADJZ010000025">
    <property type="protein sequence ID" value="KAF2867020.1"/>
    <property type="molecule type" value="Genomic_DNA"/>
</dbReference>
<gene>
    <name evidence="2" type="ORF">BDV95DRAFT_193272</name>
</gene>
<organism evidence="2 3">
    <name type="scientific">Massariosphaeria phaeospora</name>
    <dbReference type="NCBI Taxonomy" id="100035"/>
    <lineage>
        <taxon>Eukaryota</taxon>
        <taxon>Fungi</taxon>
        <taxon>Dikarya</taxon>
        <taxon>Ascomycota</taxon>
        <taxon>Pezizomycotina</taxon>
        <taxon>Dothideomycetes</taxon>
        <taxon>Pleosporomycetidae</taxon>
        <taxon>Pleosporales</taxon>
        <taxon>Pleosporales incertae sedis</taxon>
        <taxon>Massariosphaeria</taxon>
    </lineage>
</organism>
<comment type="caution">
    <text evidence="2">The sequence shown here is derived from an EMBL/GenBank/DDBJ whole genome shotgun (WGS) entry which is preliminary data.</text>
</comment>
<feature type="compositionally biased region" description="Basic and acidic residues" evidence="1">
    <location>
        <begin position="106"/>
        <end position="122"/>
    </location>
</feature>
<evidence type="ECO:0000313" key="3">
    <source>
        <dbReference type="Proteomes" id="UP000481861"/>
    </source>
</evidence>
<evidence type="ECO:0000313" key="2">
    <source>
        <dbReference type="EMBL" id="KAF2867020.1"/>
    </source>
</evidence>
<reference evidence="2 3" key="1">
    <citation type="submission" date="2020-01" db="EMBL/GenBank/DDBJ databases">
        <authorList>
            <consortium name="DOE Joint Genome Institute"/>
            <person name="Haridas S."/>
            <person name="Albert R."/>
            <person name="Binder M."/>
            <person name="Bloem J."/>
            <person name="Labutti K."/>
            <person name="Salamov A."/>
            <person name="Andreopoulos B."/>
            <person name="Baker S.E."/>
            <person name="Barry K."/>
            <person name="Bills G."/>
            <person name="Bluhm B.H."/>
            <person name="Cannon C."/>
            <person name="Castanera R."/>
            <person name="Culley D.E."/>
            <person name="Daum C."/>
            <person name="Ezra D."/>
            <person name="Gonzalez J.B."/>
            <person name="Henrissat B."/>
            <person name="Kuo A."/>
            <person name="Liang C."/>
            <person name="Lipzen A."/>
            <person name="Lutzoni F."/>
            <person name="Magnuson J."/>
            <person name="Mondo S."/>
            <person name="Nolan M."/>
            <person name="Ohm R."/>
            <person name="Pangilinan J."/>
            <person name="Park H.-J.H."/>
            <person name="Ramirez L."/>
            <person name="Alfaro M."/>
            <person name="Sun H."/>
            <person name="Tritt A."/>
            <person name="Yoshinaga Y."/>
            <person name="Zwiers L.-H.L."/>
            <person name="Turgeon B.G."/>
            <person name="Goodwin S.B."/>
            <person name="Spatafora J.W."/>
            <person name="Crous P.W."/>
            <person name="Grigoriev I.V."/>
        </authorList>
    </citation>
    <scope>NUCLEOTIDE SEQUENCE [LARGE SCALE GENOMIC DNA]</scope>
    <source>
        <strain evidence="2 3">CBS 611.86</strain>
    </source>
</reference>
<dbReference type="AlphaFoldDB" id="A0A7C8M1E3"/>
<sequence length="159" mass="17280">MARWTSVCPPAHSDHSPAVSVVRDTSTHMAAGTPAVQLLGVRRVWRHGKLTEQWELTVAGRRRLRCMHALHGRGRRRAAGQRPGTRAVLTLIAAALHPVEAGDAQRGVERGRPRDSGTQDRRNHARGHGRIAVPKRHAAMGAVVVGELVRRCGETASAE</sequence>
<accession>A0A7C8M1E3</accession>
<dbReference type="Proteomes" id="UP000481861">
    <property type="component" value="Unassembled WGS sequence"/>
</dbReference>
<feature type="compositionally biased region" description="Basic residues" evidence="1">
    <location>
        <begin position="123"/>
        <end position="132"/>
    </location>
</feature>
<evidence type="ECO:0000256" key="1">
    <source>
        <dbReference type="SAM" id="MobiDB-lite"/>
    </source>
</evidence>
<protein>
    <submittedName>
        <fullName evidence="2">Uncharacterized protein</fullName>
    </submittedName>
</protein>
<keyword evidence="3" id="KW-1185">Reference proteome</keyword>
<proteinExistence type="predicted"/>
<feature type="region of interest" description="Disordered" evidence="1">
    <location>
        <begin position="102"/>
        <end position="132"/>
    </location>
</feature>
<name>A0A7C8M1E3_9PLEO</name>